<dbReference type="PANTHER" id="PTHR21485:SF6">
    <property type="entry name" value="N-ACYLNEURAMINATE CYTIDYLYLTRANSFERASE-RELATED"/>
    <property type="match status" value="1"/>
</dbReference>
<dbReference type="EMBL" id="AMSG01000021">
    <property type="protein sequence ID" value="EKF54432.1"/>
    <property type="molecule type" value="Genomic_DNA"/>
</dbReference>
<dbReference type="AlphaFoldDB" id="K2QI75"/>
<dbReference type="InterPro" id="IPR029044">
    <property type="entry name" value="Nucleotide-diphossugar_trans"/>
</dbReference>
<sequence length="226" mass="25309">MIAIIPARGGSKGLPGKNILPLLGKPLIAYTIEAALKSQSISRVILSTDDPQIAAIGEEYGAEVPFMRPAELAGDDALAVDVYNYTLNRLDDSNGSRINNVVILLPTSPLRTHTDVDNAIGLFIEKNADSVISFCEEHHPITWNKHLSNDGRILPIFESRVANRQSEKKTYYPNGAVFVFKREMLEKGIYYSENTFAYLMDRTNSIDIDTQYDFQYAEFMLNIKTN</sequence>
<dbReference type="Proteomes" id="UP000007364">
    <property type="component" value="Unassembled WGS sequence"/>
</dbReference>
<dbReference type="Gene3D" id="3.90.550.10">
    <property type="entry name" value="Spore Coat Polysaccharide Biosynthesis Protein SpsA, Chain A"/>
    <property type="match status" value="1"/>
</dbReference>
<name>K2QI75_9FLAO</name>
<dbReference type="Pfam" id="PF02348">
    <property type="entry name" value="CTP_transf_3"/>
    <property type="match status" value="1"/>
</dbReference>
<reference evidence="1 2" key="1">
    <citation type="journal article" date="2012" name="J. Bacteriol.">
        <title>Genome Sequence of Galbibacter marinum Type Strain ck-I2-15.</title>
        <authorList>
            <person name="Lai Q."/>
            <person name="Li C."/>
            <person name="Shao Z."/>
        </authorList>
    </citation>
    <scope>NUCLEOTIDE SEQUENCE [LARGE SCALE GENOMIC DNA]</scope>
    <source>
        <strain evidence="2">ck-I2-15</strain>
    </source>
</reference>
<accession>K2QI75</accession>
<dbReference type="InterPro" id="IPR050793">
    <property type="entry name" value="CMP-NeuNAc_synthase"/>
</dbReference>
<dbReference type="SUPFAM" id="SSF53448">
    <property type="entry name" value="Nucleotide-diphospho-sugar transferases"/>
    <property type="match status" value="1"/>
</dbReference>
<protein>
    <submittedName>
        <fullName evidence="1">N-acylneuraminate cytidylyltransferase</fullName>
    </submittedName>
</protein>
<gene>
    <name evidence="1" type="ORF">I215_12408</name>
</gene>
<organism evidence="1 2">
    <name type="scientific">Galbibacter marinus</name>
    <dbReference type="NCBI Taxonomy" id="555500"/>
    <lineage>
        <taxon>Bacteria</taxon>
        <taxon>Pseudomonadati</taxon>
        <taxon>Bacteroidota</taxon>
        <taxon>Flavobacteriia</taxon>
        <taxon>Flavobacteriales</taxon>
        <taxon>Flavobacteriaceae</taxon>
        <taxon>Galbibacter</taxon>
    </lineage>
</organism>
<keyword evidence="1" id="KW-0548">Nucleotidyltransferase</keyword>
<dbReference type="RefSeq" id="WP_008992320.1">
    <property type="nucleotide sequence ID" value="NZ_AMSG01000021.1"/>
</dbReference>
<dbReference type="InterPro" id="IPR003329">
    <property type="entry name" value="Cytidylyl_trans"/>
</dbReference>
<evidence type="ECO:0000313" key="1">
    <source>
        <dbReference type="EMBL" id="EKF54432.1"/>
    </source>
</evidence>
<comment type="caution">
    <text evidence="1">The sequence shown here is derived from an EMBL/GenBank/DDBJ whole genome shotgun (WGS) entry which is preliminary data.</text>
</comment>
<evidence type="ECO:0000313" key="2">
    <source>
        <dbReference type="Proteomes" id="UP000007364"/>
    </source>
</evidence>
<keyword evidence="2" id="KW-1185">Reference proteome</keyword>
<dbReference type="PATRIC" id="fig|555500.3.peg.2553"/>
<dbReference type="CDD" id="cd02513">
    <property type="entry name" value="CMP-NeuAc_Synthase"/>
    <property type="match status" value="1"/>
</dbReference>
<dbReference type="eggNOG" id="COG1083">
    <property type="taxonomic scope" value="Bacteria"/>
</dbReference>
<dbReference type="OrthoDB" id="9805604at2"/>
<dbReference type="STRING" id="555500.I215_12408"/>
<dbReference type="PANTHER" id="PTHR21485">
    <property type="entry name" value="HAD SUPERFAMILY MEMBERS CMAS AND KDSC"/>
    <property type="match status" value="1"/>
</dbReference>
<keyword evidence="1" id="KW-0808">Transferase</keyword>
<proteinExistence type="predicted"/>
<dbReference type="GO" id="GO:0008781">
    <property type="term" value="F:N-acylneuraminate cytidylyltransferase activity"/>
    <property type="evidence" value="ECO:0007669"/>
    <property type="project" value="TreeGrafter"/>
</dbReference>